<dbReference type="EMBL" id="MKKU01000028">
    <property type="protein sequence ID" value="RNF26762.1"/>
    <property type="molecule type" value="Genomic_DNA"/>
</dbReference>
<dbReference type="InterPro" id="IPR051131">
    <property type="entry name" value="NEK_Ser/Thr_kinase_NIMA"/>
</dbReference>
<dbReference type="InterPro" id="IPR008271">
    <property type="entry name" value="Ser/Thr_kinase_AS"/>
</dbReference>
<dbReference type="GeneID" id="40314607"/>
<dbReference type="RefSeq" id="XP_029231968.1">
    <property type="nucleotide sequence ID" value="XM_029367935.1"/>
</dbReference>
<proteinExistence type="predicted"/>
<organism evidence="10 11">
    <name type="scientific">Trypanosoma conorhini</name>
    <dbReference type="NCBI Taxonomy" id="83891"/>
    <lineage>
        <taxon>Eukaryota</taxon>
        <taxon>Discoba</taxon>
        <taxon>Euglenozoa</taxon>
        <taxon>Kinetoplastea</taxon>
        <taxon>Metakinetoplastina</taxon>
        <taxon>Trypanosomatida</taxon>
        <taxon>Trypanosomatidae</taxon>
        <taxon>Trypanosoma</taxon>
    </lineage>
</organism>
<keyword evidence="4" id="KW-0547">Nucleotide-binding</keyword>
<dbReference type="PROSITE" id="PS00108">
    <property type="entry name" value="PROTEIN_KINASE_ST"/>
    <property type="match status" value="1"/>
</dbReference>
<accession>A0A3R7PKM9</accession>
<comment type="caution">
    <text evidence="10">The sequence shown here is derived from an EMBL/GenBank/DDBJ whole genome shotgun (WGS) entry which is preliminary data.</text>
</comment>
<evidence type="ECO:0000256" key="6">
    <source>
        <dbReference type="ARBA" id="ARBA00022840"/>
    </source>
</evidence>
<evidence type="ECO:0000256" key="1">
    <source>
        <dbReference type="ARBA" id="ARBA00012513"/>
    </source>
</evidence>
<evidence type="ECO:0000259" key="9">
    <source>
        <dbReference type="PROSITE" id="PS50011"/>
    </source>
</evidence>
<dbReference type="PANTHER" id="PTHR44899">
    <property type="entry name" value="CAMK FAMILY PROTEIN KINASE"/>
    <property type="match status" value="1"/>
</dbReference>
<keyword evidence="6" id="KW-0067">ATP-binding</keyword>
<gene>
    <name evidence="10" type="ORF">Tco025E_00996</name>
</gene>
<dbReference type="GO" id="GO:0005524">
    <property type="term" value="F:ATP binding"/>
    <property type="evidence" value="ECO:0007669"/>
    <property type="project" value="UniProtKB-KW"/>
</dbReference>
<dbReference type="GO" id="GO:0004674">
    <property type="term" value="F:protein serine/threonine kinase activity"/>
    <property type="evidence" value="ECO:0007669"/>
    <property type="project" value="UniProtKB-KW"/>
</dbReference>
<dbReference type="PROSITE" id="PS50011">
    <property type="entry name" value="PROTEIN_KINASE_DOM"/>
    <property type="match status" value="1"/>
</dbReference>
<protein>
    <recommendedName>
        <fullName evidence="1">non-specific serine/threonine protein kinase</fullName>
        <ecNumber evidence="1">2.7.11.1</ecNumber>
    </recommendedName>
</protein>
<keyword evidence="5" id="KW-0418">Kinase</keyword>
<comment type="catalytic activity">
    <reaction evidence="8">
        <text>L-seryl-[protein] + ATP = O-phospho-L-seryl-[protein] + ADP + H(+)</text>
        <dbReference type="Rhea" id="RHEA:17989"/>
        <dbReference type="Rhea" id="RHEA-COMP:9863"/>
        <dbReference type="Rhea" id="RHEA-COMP:11604"/>
        <dbReference type="ChEBI" id="CHEBI:15378"/>
        <dbReference type="ChEBI" id="CHEBI:29999"/>
        <dbReference type="ChEBI" id="CHEBI:30616"/>
        <dbReference type="ChEBI" id="CHEBI:83421"/>
        <dbReference type="ChEBI" id="CHEBI:456216"/>
        <dbReference type="EC" id="2.7.11.1"/>
    </reaction>
</comment>
<evidence type="ECO:0000256" key="3">
    <source>
        <dbReference type="ARBA" id="ARBA00022679"/>
    </source>
</evidence>
<dbReference type="Gene3D" id="1.10.510.10">
    <property type="entry name" value="Transferase(Phosphotransferase) domain 1"/>
    <property type="match status" value="1"/>
</dbReference>
<dbReference type="InterPro" id="IPR000719">
    <property type="entry name" value="Prot_kinase_dom"/>
</dbReference>
<evidence type="ECO:0000256" key="8">
    <source>
        <dbReference type="ARBA" id="ARBA00048679"/>
    </source>
</evidence>
<evidence type="ECO:0000256" key="5">
    <source>
        <dbReference type="ARBA" id="ARBA00022777"/>
    </source>
</evidence>
<name>A0A3R7PKM9_9TRYP</name>
<dbReference type="AlphaFoldDB" id="A0A3R7PKM9"/>
<evidence type="ECO:0000256" key="7">
    <source>
        <dbReference type="ARBA" id="ARBA00047899"/>
    </source>
</evidence>
<keyword evidence="11" id="KW-1185">Reference proteome</keyword>
<dbReference type="InterPro" id="IPR011009">
    <property type="entry name" value="Kinase-like_dom_sf"/>
</dbReference>
<evidence type="ECO:0000256" key="2">
    <source>
        <dbReference type="ARBA" id="ARBA00022527"/>
    </source>
</evidence>
<reference evidence="10 11" key="1">
    <citation type="journal article" date="2018" name="BMC Genomics">
        <title>Genomic comparison of Trypanosoma conorhini and Trypanosoma rangeli to Trypanosoma cruzi strains of high and low virulence.</title>
        <authorList>
            <person name="Bradwell K.R."/>
            <person name="Koparde V.N."/>
            <person name="Matveyev A.V."/>
            <person name="Serrano M.G."/>
            <person name="Alves J.M."/>
            <person name="Parikh H."/>
            <person name="Huang B."/>
            <person name="Lee V."/>
            <person name="Espinosa-Alvarez O."/>
            <person name="Ortiz P.A."/>
            <person name="Costa-Martins A.G."/>
            <person name="Teixeira M.M."/>
            <person name="Buck G.A."/>
        </authorList>
    </citation>
    <scope>NUCLEOTIDE SEQUENCE [LARGE SCALE GENOMIC DNA]</scope>
    <source>
        <strain evidence="10 11">025E</strain>
    </source>
</reference>
<dbReference type="SMART" id="SM00220">
    <property type="entry name" value="S_TKc"/>
    <property type="match status" value="1"/>
</dbReference>
<keyword evidence="2" id="KW-0723">Serine/threonine-protein kinase</keyword>
<dbReference type="Proteomes" id="UP000284403">
    <property type="component" value="Unassembled WGS sequence"/>
</dbReference>
<evidence type="ECO:0000256" key="4">
    <source>
        <dbReference type="ARBA" id="ARBA00022741"/>
    </source>
</evidence>
<dbReference type="EC" id="2.7.11.1" evidence="1"/>
<dbReference type="SUPFAM" id="SSF50729">
    <property type="entry name" value="PH domain-like"/>
    <property type="match status" value="1"/>
</dbReference>
<dbReference type="PANTHER" id="PTHR44899:SF3">
    <property type="entry name" value="SERINE_THREONINE-PROTEIN KINASE NEK1"/>
    <property type="match status" value="1"/>
</dbReference>
<dbReference type="OrthoDB" id="266718at2759"/>
<sequence length="416" mass="46831">MQPEAGTRSGRGHIIVPGFIGCSGSTDSKYTYVRYLAHGSSGETWKVMKVSDGTLYALKITSLKHSHAPSLMRMRTEVRCLESIDHFACIRLHEKLETESHFFLVMEYCDAGDLRDHLRGGSSLQEHQIVYILLQLLLALHYLHTKKKMLHRDLKPANVLLHTKGLVKLGDFGLSKTYDTISGDVGLTICGTPAYVAPELWRKERYGAAADIWSLGVILYEALTGRRPFEGAKCEELRHKVLTEEAPPIETAHNAELKGIAYALLRKSSAERPDTTQLLREPLLVAALRNFPQVLRFSDVDEPLRQRVLHDISSGQLLPSLQVDHSVVFAGTVWKYKSPQDYQERYMELANGQLSLLLRPGGRVGFRGCIPMLQVEQVACIDPNHVALKIEGADWCYFLTPEAAMWEERLRAALRM</sequence>
<dbReference type="SUPFAM" id="SSF56112">
    <property type="entry name" value="Protein kinase-like (PK-like)"/>
    <property type="match status" value="1"/>
</dbReference>
<evidence type="ECO:0000313" key="11">
    <source>
        <dbReference type="Proteomes" id="UP000284403"/>
    </source>
</evidence>
<feature type="domain" description="Protein kinase" evidence="9">
    <location>
        <begin position="30"/>
        <end position="284"/>
    </location>
</feature>
<keyword evidence="3 10" id="KW-0808">Transferase</keyword>
<evidence type="ECO:0000313" key="10">
    <source>
        <dbReference type="EMBL" id="RNF26762.1"/>
    </source>
</evidence>
<comment type="catalytic activity">
    <reaction evidence="7">
        <text>L-threonyl-[protein] + ATP = O-phospho-L-threonyl-[protein] + ADP + H(+)</text>
        <dbReference type="Rhea" id="RHEA:46608"/>
        <dbReference type="Rhea" id="RHEA-COMP:11060"/>
        <dbReference type="Rhea" id="RHEA-COMP:11605"/>
        <dbReference type="ChEBI" id="CHEBI:15378"/>
        <dbReference type="ChEBI" id="CHEBI:30013"/>
        <dbReference type="ChEBI" id="CHEBI:30616"/>
        <dbReference type="ChEBI" id="CHEBI:61977"/>
        <dbReference type="ChEBI" id="CHEBI:456216"/>
        <dbReference type="EC" id="2.7.11.1"/>
    </reaction>
</comment>
<dbReference type="Pfam" id="PF00069">
    <property type="entry name" value="Pkinase"/>
    <property type="match status" value="1"/>
</dbReference>